<feature type="non-terminal residue" evidence="1">
    <location>
        <position position="1"/>
    </location>
</feature>
<proteinExistence type="predicted"/>
<sequence>SSSSRARRWHSTRKCWVSPSVVVSVATRLSASSSYQSLVIAFRSRPHSSLRSSFTARSFLSCWVSASDPSRRPHAWRDSRRIPTSRGDDTLNDASICFACSSRREASWLTSAAIFSFRACACRLASPSNPCAQLFEHHVACKITPGPTCLALCNSTSSPASRRHSSCRRWFSSSVAINVVIRLRASSS</sequence>
<dbReference type="EMBL" id="CDSF01000079">
    <property type="protein sequence ID" value="CEO97562.1"/>
    <property type="molecule type" value="Genomic_DNA"/>
</dbReference>
<evidence type="ECO:0000313" key="1">
    <source>
        <dbReference type="EMBL" id="CEO97562.1"/>
    </source>
</evidence>
<keyword evidence="2" id="KW-1185">Reference proteome</keyword>
<dbReference type="AlphaFoldDB" id="A0A0G4IQT8"/>
<gene>
    <name evidence="1" type="ORF">PBRA_000907</name>
</gene>
<evidence type="ECO:0000313" key="2">
    <source>
        <dbReference type="Proteomes" id="UP000039324"/>
    </source>
</evidence>
<dbReference type="Proteomes" id="UP000039324">
    <property type="component" value="Unassembled WGS sequence"/>
</dbReference>
<reference evidence="1 2" key="1">
    <citation type="submission" date="2015-02" db="EMBL/GenBank/DDBJ databases">
        <authorList>
            <person name="Chooi Y.-H."/>
        </authorList>
    </citation>
    <scope>NUCLEOTIDE SEQUENCE [LARGE SCALE GENOMIC DNA]</scope>
    <source>
        <strain evidence="1">E3</strain>
    </source>
</reference>
<protein>
    <submittedName>
        <fullName evidence="1">Uncharacterized protein</fullName>
    </submittedName>
</protein>
<accession>A0A0G4IQT8</accession>
<organism evidence="1 2">
    <name type="scientific">Plasmodiophora brassicae</name>
    <name type="common">Clubroot disease agent</name>
    <dbReference type="NCBI Taxonomy" id="37360"/>
    <lineage>
        <taxon>Eukaryota</taxon>
        <taxon>Sar</taxon>
        <taxon>Rhizaria</taxon>
        <taxon>Endomyxa</taxon>
        <taxon>Phytomyxea</taxon>
        <taxon>Plasmodiophorida</taxon>
        <taxon>Plasmodiophoridae</taxon>
        <taxon>Plasmodiophora</taxon>
    </lineage>
</organism>
<name>A0A0G4IQT8_PLABS</name>